<dbReference type="PANTHER" id="PTHR31776:SF0">
    <property type="entry name" value="ALPHA-L-ARABINOFURANOSIDASE 1"/>
    <property type="match status" value="1"/>
</dbReference>
<dbReference type="OrthoDB" id="406864at2759"/>
<gene>
    <name evidence="10" type="ORF">Micbo1qcDRAFT_219574</name>
</gene>
<dbReference type="GO" id="GO:0046556">
    <property type="term" value="F:alpha-L-arabinofuranosidase activity"/>
    <property type="evidence" value="ECO:0007669"/>
    <property type="project" value="UniProtKB-EC"/>
</dbReference>
<dbReference type="InterPro" id="IPR013780">
    <property type="entry name" value="Glyco_hydro_b"/>
</dbReference>
<evidence type="ECO:0000259" key="9">
    <source>
        <dbReference type="SMART" id="SM00813"/>
    </source>
</evidence>
<dbReference type="InterPro" id="IPR008979">
    <property type="entry name" value="Galactose-bd-like_sf"/>
</dbReference>
<dbReference type="Gene3D" id="3.20.20.80">
    <property type="entry name" value="Glycosidases"/>
    <property type="match status" value="1"/>
</dbReference>
<dbReference type="SUPFAM" id="SSF49785">
    <property type="entry name" value="Galactose-binding domain-like"/>
    <property type="match status" value="1"/>
</dbReference>
<dbReference type="Pfam" id="PF22848">
    <property type="entry name" value="ASD1_dom"/>
    <property type="match status" value="1"/>
</dbReference>
<comment type="similarity">
    <text evidence="3">Belongs to the glycosyl hydrolase 51 family.</text>
</comment>
<dbReference type="SMART" id="SM00813">
    <property type="entry name" value="Alpha-L-AF_C"/>
    <property type="match status" value="1"/>
</dbReference>
<evidence type="ECO:0000256" key="6">
    <source>
        <dbReference type="ARBA" id="ARBA00022801"/>
    </source>
</evidence>
<organism evidence="10 11">
    <name type="scientific">Microdochium bolleyi</name>
    <dbReference type="NCBI Taxonomy" id="196109"/>
    <lineage>
        <taxon>Eukaryota</taxon>
        <taxon>Fungi</taxon>
        <taxon>Dikarya</taxon>
        <taxon>Ascomycota</taxon>
        <taxon>Pezizomycotina</taxon>
        <taxon>Sordariomycetes</taxon>
        <taxon>Xylariomycetidae</taxon>
        <taxon>Xylariales</taxon>
        <taxon>Microdochiaceae</taxon>
        <taxon>Microdochium</taxon>
    </lineage>
</organism>
<dbReference type="InterPro" id="IPR010720">
    <property type="entry name" value="Alpha-L-AF_C"/>
</dbReference>
<keyword evidence="5 8" id="KW-0732">Signal</keyword>
<evidence type="ECO:0000313" key="11">
    <source>
        <dbReference type="Proteomes" id="UP000070501"/>
    </source>
</evidence>
<evidence type="ECO:0000256" key="8">
    <source>
        <dbReference type="SAM" id="SignalP"/>
    </source>
</evidence>
<keyword evidence="6 10" id="KW-0378">Hydrolase</keyword>
<evidence type="ECO:0000256" key="7">
    <source>
        <dbReference type="ARBA" id="ARBA00023180"/>
    </source>
</evidence>
<dbReference type="InterPro" id="IPR017853">
    <property type="entry name" value="GH"/>
</dbReference>
<keyword evidence="11" id="KW-1185">Reference proteome</keyword>
<dbReference type="GO" id="GO:0031222">
    <property type="term" value="P:arabinan catabolic process"/>
    <property type="evidence" value="ECO:0007669"/>
    <property type="project" value="UniProtKB-UniPathway"/>
</dbReference>
<dbReference type="PANTHER" id="PTHR31776">
    <property type="entry name" value="ALPHA-L-ARABINOFURANOSIDASE 1"/>
    <property type="match status" value="1"/>
</dbReference>
<reference evidence="11" key="1">
    <citation type="submission" date="2016-02" db="EMBL/GenBank/DDBJ databases">
        <title>Draft genome sequence of Microdochium bolleyi, a fungal endophyte of beachgrass.</title>
        <authorList>
            <consortium name="DOE Joint Genome Institute"/>
            <person name="David A.S."/>
            <person name="May G."/>
            <person name="Haridas S."/>
            <person name="Lim J."/>
            <person name="Wang M."/>
            <person name="Labutti K."/>
            <person name="Lipzen A."/>
            <person name="Barry K."/>
            <person name="Grigoriev I.V."/>
        </authorList>
    </citation>
    <scope>NUCLEOTIDE SEQUENCE [LARGE SCALE GENOMIC DNA]</scope>
    <source>
        <strain evidence="11">J235TASD1</strain>
    </source>
</reference>
<evidence type="ECO:0000256" key="5">
    <source>
        <dbReference type="ARBA" id="ARBA00022729"/>
    </source>
</evidence>
<dbReference type="EMBL" id="KQ964269">
    <property type="protein sequence ID" value="KXJ86258.1"/>
    <property type="molecule type" value="Genomic_DNA"/>
</dbReference>
<name>A0A136IN57_9PEZI</name>
<evidence type="ECO:0000256" key="2">
    <source>
        <dbReference type="ARBA" id="ARBA00004834"/>
    </source>
</evidence>
<dbReference type="InterPro" id="IPR055235">
    <property type="entry name" value="ASD1_cat"/>
</dbReference>
<proteinExistence type="inferred from homology"/>
<dbReference type="AlphaFoldDB" id="A0A136IN57"/>
<dbReference type="InterPro" id="IPR051563">
    <property type="entry name" value="Glycosyl_Hydrolase_51"/>
</dbReference>
<dbReference type="Gene3D" id="2.60.120.260">
    <property type="entry name" value="Galactose-binding domain-like"/>
    <property type="match status" value="1"/>
</dbReference>
<feature type="domain" description="Alpha-L-arabinofuranosidase C-terminal" evidence="9">
    <location>
        <begin position="469"/>
        <end position="643"/>
    </location>
</feature>
<accession>A0A136IN57</accession>
<keyword evidence="7" id="KW-0325">Glycoprotein</keyword>
<evidence type="ECO:0000256" key="3">
    <source>
        <dbReference type="ARBA" id="ARBA00007186"/>
    </source>
</evidence>
<comment type="pathway">
    <text evidence="2">Glycan metabolism; L-arabinan degradation.</text>
</comment>
<dbReference type="Gene3D" id="2.60.40.1180">
    <property type="entry name" value="Golgi alpha-mannosidase II"/>
    <property type="match status" value="1"/>
</dbReference>
<feature type="chain" id="PRO_5007292885" description="non-reducing end alpha-L-arabinofuranosidase" evidence="8">
    <location>
        <begin position="22"/>
        <end position="660"/>
    </location>
</feature>
<dbReference type="GO" id="GO:0046373">
    <property type="term" value="P:L-arabinose metabolic process"/>
    <property type="evidence" value="ECO:0007669"/>
    <property type="project" value="InterPro"/>
</dbReference>
<feature type="signal peptide" evidence="8">
    <location>
        <begin position="1"/>
        <end position="21"/>
    </location>
</feature>
<dbReference type="UniPathway" id="UPA00667"/>
<dbReference type="Pfam" id="PF06964">
    <property type="entry name" value="Alpha-L-AF_C"/>
    <property type="match status" value="1"/>
</dbReference>
<dbReference type="STRING" id="196109.A0A136IN57"/>
<dbReference type="Proteomes" id="UP000070501">
    <property type="component" value="Unassembled WGS sequence"/>
</dbReference>
<comment type="catalytic activity">
    <reaction evidence="1">
        <text>Hydrolysis of terminal non-reducing alpha-L-arabinofuranoside residues in alpha-L-arabinosides.</text>
        <dbReference type="EC" id="3.2.1.55"/>
    </reaction>
</comment>
<evidence type="ECO:0000256" key="4">
    <source>
        <dbReference type="ARBA" id="ARBA00012670"/>
    </source>
</evidence>
<dbReference type="EC" id="3.2.1.55" evidence="4"/>
<protein>
    <recommendedName>
        <fullName evidence="4">non-reducing end alpha-L-arabinofuranosidase</fullName>
        <ecNumber evidence="4">3.2.1.55</ecNumber>
    </recommendedName>
</protein>
<evidence type="ECO:0000313" key="10">
    <source>
        <dbReference type="EMBL" id="KXJ86258.1"/>
    </source>
</evidence>
<dbReference type="InParanoid" id="A0A136IN57"/>
<dbReference type="SUPFAM" id="SSF51445">
    <property type="entry name" value="(Trans)glycosidases"/>
    <property type="match status" value="1"/>
</dbReference>
<sequence length="660" mass="72345">MHASKTAWLTAWLALAPAVTAIDVAVKADGGNATNGHQYGFLHEDINNSGDGGLYAELVRNRAFQSSYSFEANLEAWYSLGGAQLSLKKLDKPLSKALASSMNVAAGPGGYPATIGFYNDGYWGMDVKKAHKYSGSFWVKGKYDGHFTASFRSNITGDIFGSAKVQSSCTPDKWTEHTYELRPERDAPNSNNTLAITFDSAGVDGSLDFNLISLFPPTYKGRKNGMRIDIAEALEQLHPTLFRIPGGNMLEGQTNTSWWDWKDSLGPLTERPGFGGVWKYPQTHGLGLMEYLEFSEDLGMELIVGVYSGLSLNGDITPKDKLQPFIDDALDQIEFIRGPVDSKWGARRAELGHPKPFKLRYVEIGNEDWLAGRPTGWQTYKDYRFPMFLEAINAAHPDIQVIASGSTFDGHDIPKPAAGDYHLYAVPDTLIKQFNRFDNLETPHLIGEMAATHPNGGLGFNGPMQPWPWWSGAVAEAVGLISYERNHDRIIGAAYAPVLKSLDRWQWPITIIQHAADPALTTRSTSWFVWELFAGHIFTESLPASSKTPFGPLFYVTGRNEVTGGHIFKGAVFNSTDNADVPVRITFEGVKAGTQAELTLLTGPEDPYGYNDPWTGVNVVETTKTSVTADADGVFSFDMPDLSVAVLDTAPKSGGYPVSK</sequence>
<evidence type="ECO:0000256" key="1">
    <source>
        <dbReference type="ARBA" id="ARBA00001462"/>
    </source>
</evidence>